<accession>A0A0D1KV17</accession>
<keyword evidence="5" id="KW-0862">Zinc</keyword>
<evidence type="ECO:0000256" key="4">
    <source>
        <dbReference type="ARBA" id="ARBA00022801"/>
    </source>
</evidence>
<evidence type="ECO:0000256" key="5">
    <source>
        <dbReference type="ARBA" id="ARBA00022833"/>
    </source>
</evidence>
<dbReference type="PROSITE" id="PS01302">
    <property type="entry name" value="UPF0758"/>
    <property type="match status" value="1"/>
</dbReference>
<dbReference type="InterPro" id="IPR020891">
    <property type="entry name" value="UPF0758_CS"/>
</dbReference>
<protein>
    <submittedName>
        <fullName evidence="8">DNA repair protein RadC</fullName>
    </submittedName>
</protein>
<keyword evidence="4" id="KW-0378">Hydrolase</keyword>
<evidence type="ECO:0000313" key="9">
    <source>
        <dbReference type="Proteomes" id="UP000032247"/>
    </source>
</evidence>
<evidence type="ECO:0000256" key="2">
    <source>
        <dbReference type="ARBA" id="ARBA00022670"/>
    </source>
</evidence>
<dbReference type="PANTHER" id="PTHR30471">
    <property type="entry name" value="DNA REPAIR PROTEIN RADC"/>
    <property type="match status" value="1"/>
</dbReference>
<feature type="domain" description="MPN" evidence="7">
    <location>
        <begin position="1"/>
        <end position="67"/>
    </location>
</feature>
<organism evidence="8 9">
    <name type="scientific">Bacillus subtilis</name>
    <dbReference type="NCBI Taxonomy" id="1423"/>
    <lineage>
        <taxon>Bacteria</taxon>
        <taxon>Bacillati</taxon>
        <taxon>Bacillota</taxon>
        <taxon>Bacilli</taxon>
        <taxon>Bacillales</taxon>
        <taxon>Bacillaceae</taxon>
        <taxon>Bacillus</taxon>
    </lineage>
</organism>
<evidence type="ECO:0000259" key="7">
    <source>
        <dbReference type="PROSITE" id="PS50249"/>
    </source>
</evidence>
<dbReference type="PATRIC" id="fig|1423.173.peg.3508"/>
<comment type="similarity">
    <text evidence="1">Belongs to the UPF0758 family.</text>
</comment>
<dbReference type="GO" id="GO:0008237">
    <property type="term" value="F:metallopeptidase activity"/>
    <property type="evidence" value="ECO:0007669"/>
    <property type="project" value="UniProtKB-KW"/>
</dbReference>
<dbReference type="InterPro" id="IPR001405">
    <property type="entry name" value="UPF0758"/>
</dbReference>
<dbReference type="InterPro" id="IPR037518">
    <property type="entry name" value="MPN"/>
</dbReference>
<dbReference type="GO" id="GO:0046872">
    <property type="term" value="F:metal ion binding"/>
    <property type="evidence" value="ECO:0007669"/>
    <property type="project" value="UniProtKB-KW"/>
</dbReference>
<evidence type="ECO:0000256" key="3">
    <source>
        <dbReference type="ARBA" id="ARBA00022723"/>
    </source>
</evidence>
<dbReference type="InterPro" id="IPR025657">
    <property type="entry name" value="RadC_JAB"/>
</dbReference>
<dbReference type="PROSITE" id="PS50249">
    <property type="entry name" value="MPN"/>
    <property type="match status" value="1"/>
</dbReference>
<dbReference type="EMBL" id="JXBC01000006">
    <property type="protein sequence ID" value="KIU10062.1"/>
    <property type="molecule type" value="Genomic_DNA"/>
</dbReference>
<dbReference type="Proteomes" id="UP000032247">
    <property type="component" value="Unassembled WGS sequence"/>
</dbReference>
<dbReference type="AlphaFoldDB" id="A0A0D1KV17"/>
<keyword evidence="2" id="KW-0645">Protease</keyword>
<dbReference type="Pfam" id="PF04002">
    <property type="entry name" value="RadC"/>
    <property type="match status" value="1"/>
</dbReference>
<dbReference type="GO" id="GO:0006508">
    <property type="term" value="P:proteolysis"/>
    <property type="evidence" value="ECO:0007669"/>
    <property type="project" value="UniProtKB-KW"/>
</dbReference>
<keyword evidence="3" id="KW-0479">Metal-binding</keyword>
<dbReference type="Gene3D" id="3.40.140.10">
    <property type="entry name" value="Cytidine Deaminase, domain 2"/>
    <property type="match status" value="1"/>
</dbReference>
<evidence type="ECO:0000256" key="1">
    <source>
        <dbReference type="ARBA" id="ARBA00010243"/>
    </source>
</evidence>
<sequence>MKSAILSNAASIIVGHNHPSGLTEPSKEDIEVTKRLVEAGKLMGIELLDHIIVGDNRYTSLKEKGYI</sequence>
<name>A0A0D1KV17_BACIU</name>
<comment type="caution">
    <text evidence="8">The sequence shown here is derived from an EMBL/GenBank/DDBJ whole genome shotgun (WGS) entry which is preliminary data.</text>
</comment>
<evidence type="ECO:0000313" key="8">
    <source>
        <dbReference type="EMBL" id="KIU10062.1"/>
    </source>
</evidence>
<reference evidence="8 9" key="1">
    <citation type="submission" date="2014-12" db="EMBL/GenBank/DDBJ databases">
        <title>Comparative genome analysis of Bacillus coagulans HM-08, Clostridium butyricum HM-68, Bacillus subtilis HM-66 and Bacillus licheniformis BL-09.</title>
        <authorList>
            <person name="Zhang H."/>
        </authorList>
    </citation>
    <scope>NUCLEOTIDE SEQUENCE [LARGE SCALE GENOMIC DNA]</scope>
    <source>
        <strain evidence="8 9">HM-66</strain>
    </source>
</reference>
<gene>
    <name evidence="8" type="ORF">SC09_Contig28orf00228</name>
</gene>
<keyword evidence="6" id="KW-0482">Metalloprotease</keyword>
<dbReference type="CDD" id="cd08071">
    <property type="entry name" value="MPN_DUF2466"/>
    <property type="match status" value="1"/>
</dbReference>
<proteinExistence type="inferred from homology"/>
<evidence type="ECO:0000256" key="6">
    <source>
        <dbReference type="ARBA" id="ARBA00023049"/>
    </source>
</evidence>
<dbReference type="PANTHER" id="PTHR30471:SF3">
    <property type="entry name" value="UPF0758 PROTEIN YEES-RELATED"/>
    <property type="match status" value="1"/>
</dbReference>